<evidence type="ECO:0000313" key="3">
    <source>
        <dbReference type="Proteomes" id="UP000035682"/>
    </source>
</evidence>
<dbReference type="GeneID" id="36382545"/>
<protein>
    <submittedName>
        <fullName evidence="2 4">Uncharacterized protein</fullName>
    </submittedName>
</protein>
<organism evidence="2">
    <name type="scientific">Strongyloides ratti</name>
    <name type="common">Parasitic roundworm</name>
    <dbReference type="NCBI Taxonomy" id="34506"/>
    <lineage>
        <taxon>Eukaryota</taxon>
        <taxon>Metazoa</taxon>
        <taxon>Ecdysozoa</taxon>
        <taxon>Nematoda</taxon>
        <taxon>Chromadorea</taxon>
        <taxon>Rhabditida</taxon>
        <taxon>Tylenchina</taxon>
        <taxon>Panagrolaimomorpha</taxon>
        <taxon>Strongyloidoidea</taxon>
        <taxon>Strongyloididae</taxon>
        <taxon>Strongyloides</taxon>
    </lineage>
</organism>
<evidence type="ECO:0000256" key="1">
    <source>
        <dbReference type="SAM" id="Coils"/>
    </source>
</evidence>
<proteinExistence type="predicted"/>
<dbReference type="WormBase" id="SRAE_2000480600">
    <property type="protein sequence ID" value="SRP09155"/>
    <property type="gene ID" value="WBGene00265052"/>
</dbReference>
<evidence type="ECO:0000313" key="5">
    <source>
        <dbReference type="WormBase" id="SRAE_2000480600"/>
    </source>
</evidence>
<sequence>MLWICLEPSSEEKFVFNSFNKNVNKDYVKMLVDEAIERLQQKYDKETLTYRKAAQEYYKYLDDKINTIKINNNTLLKENEILRKEYKRMNKNLFYNEDFIEMPEDYEIEMKKKKYKSFEDILTKRYTSKQLTDIQNSQKNNRINTKIKKIDSNIKLKTIKSKWYL</sequence>
<dbReference type="EMBL" id="LN609529">
    <property type="protein sequence ID" value="CEF70172.1"/>
    <property type="molecule type" value="Genomic_DNA"/>
</dbReference>
<dbReference type="Proteomes" id="UP000035682">
    <property type="component" value="Unplaced"/>
</dbReference>
<dbReference type="CTD" id="36382545"/>
<evidence type="ECO:0000313" key="4">
    <source>
        <dbReference type="WBParaSite" id="SRAE_2000480600.1"/>
    </source>
</evidence>
<dbReference type="WBParaSite" id="SRAE_2000480600.1">
    <property type="protein sequence ID" value="SRAE_2000480600.1"/>
    <property type="gene ID" value="WBGene00265052"/>
</dbReference>
<reference evidence="2" key="1">
    <citation type="submission" date="2014-09" db="EMBL/GenBank/DDBJ databases">
        <authorList>
            <person name="Aslett A.Martin."/>
        </authorList>
    </citation>
    <scope>NUCLEOTIDE SEQUENCE</scope>
    <source>
        <strain evidence="2">ED321 Heterogonic</strain>
    </source>
</reference>
<dbReference type="RefSeq" id="XP_024509371.1">
    <property type="nucleotide sequence ID" value="XM_024643733.1"/>
</dbReference>
<name>A0A090LK59_STRRB</name>
<feature type="coiled-coil region" evidence="1">
    <location>
        <begin position="36"/>
        <end position="92"/>
    </location>
</feature>
<accession>A0A090LK59</accession>
<keyword evidence="3" id="KW-1185">Reference proteome</keyword>
<keyword evidence="1" id="KW-0175">Coiled coil</keyword>
<reference evidence="3" key="2">
    <citation type="submission" date="2014-09" db="EMBL/GenBank/DDBJ databases">
        <authorList>
            <person name="Martin A.A."/>
        </authorList>
    </citation>
    <scope>NUCLEOTIDE SEQUENCE</scope>
    <source>
        <strain evidence="3">ED321</strain>
    </source>
</reference>
<dbReference type="AlphaFoldDB" id="A0A090LK59"/>
<reference evidence="4" key="3">
    <citation type="submission" date="2020-12" db="UniProtKB">
        <authorList>
            <consortium name="WormBaseParasite"/>
        </authorList>
    </citation>
    <scope>IDENTIFICATION</scope>
</reference>
<gene>
    <name evidence="2 4 5" type="ORF">SRAE_2000480600</name>
</gene>
<evidence type="ECO:0000313" key="2">
    <source>
        <dbReference type="EMBL" id="CEF70172.1"/>
    </source>
</evidence>